<dbReference type="EMBL" id="SJPW01000006">
    <property type="protein sequence ID" value="TWU48638.1"/>
    <property type="molecule type" value="Genomic_DNA"/>
</dbReference>
<dbReference type="Proteomes" id="UP000318288">
    <property type="component" value="Unassembled WGS sequence"/>
</dbReference>
<dbReference type="InterPro" id="IPR038765">
    <property type="entry name" value="Papain-like_cys_pep_sf"/>
</dbReference>
<feature type="domain" description="Transglutaminase-like" evidence="1">
    <location>
        <begin position="191"/>
        <end position="251"/>
    </location>
</feature>
<evidence type="ECO:0000313" key="3">
    <source>
        <dbReference type="Proteomes" id="UP000318288"/>
    </source>
</evidence>
<keyword evidence="3" id="KW-1185">Reference proteome</keyword>
<dbReference type="InterPro" id="IPR002931">
    <property type="entry name" value="Transglutaminase-like"/>
</dbReference>
<evidence type="ECO:0000259" key="1">
    <source>
        <dbReference type="SMART" id="SM00460"/>
    </source>
</evidence>
<dbReference type="InterPro" id="IPR048930">
    <property type="entry name" value="Bact_transglu_N_2"/>
</dbReference>
<dbReference type="Pfam" id="PF21295">
    <property type="entry name" value="Bact_transglu_N_2"/>
    <property type="match status" value="1"/>
</dbReference>
<gene>
    <name evidence="2" type="ORF">Poly51_45390</name>
</gene>
<proteinExistence type="predicted"/>
<dbReference type="PANTHER" id="PTHR33490:SF12">
    <property type="entry name" value="BLL5557 PROTEIN"/>
    <property type="match status" value="1"/>
</dbReference>
<dbReference type="Gene3D" id="3.10.620.30">
    <property type="match status" value="1"/>
</dbReference>
<dbReference type="SMART" id="SM00460">
    <property type="entry name" value="TGc"/>
    <property type="match status" value="1"/>
</dbReference>
<evidence type="ECO:0000313" key="2">
    <source>
        <dbReference type="EMBL" id="TWU48638.1"/>
    </source>
</evidence>
<dbReference type="AlphaFoldDB" id="A0A5C6EIL9"/>
<dbReference type="PANTHER" id="PTHR33490">
    <property type="entry name" value="BLR5614 PROTEIN-RELATED"/>
    <property type="match status" value="1"/>
</dbReference>
<organism evidence="2 3">
    <name type="scientific">Rubripirellula tenax</name>
    <dbReference type="NCBI Taxonomy" id="2528015"/>
    <lineage>
        <taxon>Bacteria</taxon>
        <taxon>Pseudomonadati</taxon>
        <taxon>Planctomycetota</taxon>
        <taxon>Planctomycetia</taxon>
        <taxon>Pirellulales</taxon>
        <taxon>Pirellulaceae</taxon>
        <taxon>Rubripirellula</taxon>
    </lineage>
</organism>
<reference evidence="2 3" key="1">
    <citation type="submission" date="2019-02" db="EMBL/GenBank/DDBJ databases">
        <title>Deep-cultivation of Planctomycetes and their phenomic and genomic characterization uncovers novel biology.</title>
        <authorList>
            <person name="Wiegand S."/>
            <person name="Jogler M."/>
            <person name="Boedeker C."/>
            <person name="Pinto D."/>
            <person name="Vollmers J."/>
            <person name="Rivas-Marin E."/>
            <person name="Kohn T."/>
            <person name="Peeters S.H."/>
            <person name="Heuer A."/>
            <person name="Rast P."/>
            <person name="Oberbeckmann S."/>
            <person name="Bunk B."/>
            <person name="Jeske O."/>
            <person name="Meyerdierks A."/>
            <person name="Storesund J.E."/>
            <person name="Kallscheuer N."/>
            <person name="Luecker S."/>
            <person name="Lage O.M."/>
            <person name="Pohl T."/>
            <person name="Merkel B.J."/>
            <person name="Hornburger P."/>
            <person name="Mueller R.-W."/>
            <person name="Bruemmer F."/>
            <person name="Labrenz M."/>
            <person name="Spormann A.M."/>
            <person name="Op Den Camp H."/>
            <person name="Overmann J."/>
            <person name="Amann R."/>
            <person name="Jetten M.S.M."/>
            <person name="Mascher T."/>
            <person name="Medema M.H."/>
            <person name="Devos D.P."/>
            <person name="Kaster A.-K."/>
            <person name="Ovreas L."/>
            <person name="Rohde M."/>
            <person name="Galperin M.Y."/>
            <person name="Jogler C."/>
        </authorList>
    </citation>
    <scope>NUCLEOTIDE SEQUENCE [LARGE SCALE GENOMIC DNA]</scope>
    <source>
        <strain evidence="2 3">Poly51</strain>
    </source>
</reference>
<dbReference type="Gene3D" id="2.60.40.2250">
    <property type="match status" value="1"/>
</dbReference>
<sequence>MLGLVCLEPGSIANGQLKMAETSTYPKYIQMNQILVGCRMKYTVNSPSTFLLNVSVVQNDYQSTTNESIKVTPFHKVEECAINAVGNRLLRLSAEPGELLIQYQATVELHATEVDSADLREVEYEKLPADVLNYLNPSRYCESDKLFRFAGDEFGDLVPGYSRVTAICNWTFKHLTYTPGSTFATTTACDVLLQRTGVCRDYAHVAISLCRAMGIPARYVSGYAVNLQPQDFHGFFEAYLSGKWYLFDATRLAPVGGFVRIGTGRDAADVAFATIRGDAQGTEMDVWANGQDANDYLLDPDNVQTAVSSV</sequence>
<protein>
    <submittedName>
        <fullName evidence="2">Transglutaminase-like superfamily protein</fullName>
    </submittedName>
</protein>
<accession>A0A5C6EIL9</accession>
<comment type="caution">
    <text evidence="2">The sequence shown here is derived from an EMBL/GenBank/DDBJ whole genome shotgun (WGS) entry which is preliminary data.</text>
</comment>
<dbReference type="Pfam" id="PF01841">
    <property type="entry name" value="Transglut_core"/>
    <property type="match status" value="1"/>
</dbReference>
<name>A0A5C6EIL9_9BACT</name>
<dbReference type="SUPFAM" id="SSF54001">
    <property type="entry name" value="Cysteine proteinases"/>
    <property type="match status" value="1"/>
</dbReference>